<evidence type="ECO:0000313" key="2">
    <source>
        <dbReference type="Proteomes" id="UP000501793"/>
    </source>
</evidence>
<keyword evidence="2" id="KW-1185">Reference proteome</keyword>
<dbReference type="Proteomes" id="UP000501793">
    <property type="component" value="Chromosome"/>
</dbReference>
<accession>A0ACA8ZF17</accession>
<gene>
    <name evidence="1" type="ORF">FAVT5_3023</name>
</gene>
<sequence>MTMASMGPRSHSADLLGASRRPRANSSRFNGAAESLRGSTLVLWDLRQEGYDASMGPRSHSADLHMRPWSHHSFMSRLQWGRGVTPRIYEDRPDERPNPRGLQWGRGVTPRIYRGRDLNRLKKLYELQWGRGVTPRIYALRKSGSTRRRLLLQWGRGVTPRIYPIPEVFVQVLIASMGPRSHSADLRWICGLHPPGLVRFNGAAESLRGSTPHPVS</sequence>
<evidence type="ECO:0000313" key="1">
    <source>
        <dbReference type="EMBL" id="CAB3394720.1"/>
    </source>
</evidence>
<name>A0ACA8ZF17_9BACL</name>
<reference evidence="1" key="1">
    <citation type="submission" date="2020-04" db="EMBL/GenBank/DDBJ databases">
        <authorList>
            <person name="Hogendoorn C."/>
        </authorList>
    </citation>
    <scope>NUCLEOTIDE SEQUENCE</scope>
    <source>
        <strain evidence="1">FAVT5</strain>
    </source>
</reference>
<dbReference type="EMBL" id="LR792684">
    <property type="protein sequence ID" value="CAB3394720.1"/>
    <property type="molecule type" value="Genomic_DNA"/>
</dbReference>
<protein>
    <submittedName>
        <fullName evidence="1">Uncharacterized protein</fullName>
    </submittedName>
</protein>
<organism evidence="1 2">
    <name type="scientific">Kyrpidia spormannii</name>
    <dbReference type="NCBI Taxonomy" id="2055160"/>
    <lineage>
        <taxon>Bacteria</taxon>
        <taxon>Bacillati</taxon>
        <taxon>Bacillota</taxon>
        <taxon>Bacilli</taxon>
        <taxon>Bacillales</taxon>
        <taxon>Alicyclobacillaceae</taxon>
        <taxon>Kyrpidia</taxon>
    </lineage>
</organism>
<proteinExistence type="predicted"/>